<dbReference type="PIRSF" id="PIRSF002889">
    <property type="entry name" value="Rod_FlgB"/>
    <property type="match status" value="1"/>
</dbReference>
<gene>
    <name evidence="8" type="ORF">TSYNT_9527</name>
</gene>
<evidence type="ECO:0000256" key="2">
    <source>
        <dbReference type="ARBA" id="ARBA00009677"/>
    </source>
</evidence>
<dbReference type="PANTHER" id="PTHR30435">
    <property type="entry name" value="FLAGELLAR PROTEIN"/>
    <property type="match status" value="1"/>
</dbReference>
<comment type="function">
    <text evidence="5 6">Structural component of flagellum, the bacterial motility apparatus. Part of the rod structure of flagellar basal body.</text>
</comment>
<name>A0A0U9HT29_9FIRM</name>
<dbReference type="AlphaFoldDB" id="A0A0U9HT29"/>
<dbReference type="PANTHER" id="PTHR30435:SF12">
    <property type="entry name" value="FLAGELLAR BASAL BODY ROD PROTEIN FLGB"/>
    <property type="match status" value="1"/>
</dbReference>
<evidence type="ECO:0000256" key="4">
    <source>
        <dbReference type="ARBA" id="ARBA00023143"/>
    </source>
</evidence>
<accession>A0A0U9HT29</accession>
<proteinExistence type="inferred from homology"/>
<dbReference type="OrthoDB" id="9792068at2"/>
<reference evidence="8" key="1">
    <citation type="journal article" date="2016" name="Genome Announc.">
        <title>Draft Genome Sequence of the Syntrophic Lactate-Degrading Bacterium Tepidanaerobacter syntrophicus JLT.</title>
        <authorList>
            <person name="Matsuura N."/>
            <person name="Ohashi A."/>
            <person name="Tourlousse D.M."/>
            <person name="Sekiguchi Y."/>
        </authorList>
    </citation>
    <scope>NUCLEOTIDE SEQUENCE [LARGE SCALE GENOMIC DNA]</scope>
    <source>
        <strain evidence="8">JL</strain>
    </source>
</reference>
<protein>
    <recommendedName>
        <fullName evidence="3 6">Flagellar basal body rod protein FlgB</fullName>
    </recommendedName>
</protein>
<evidence type="ECO:0000256" key="6">
    <source>
        <dbReference type="PIRNR" id="PIRNR002889"/>
    </source>
</evidence>
<evidence type="ECO:0000256" key="3">
    <source>
        <dbReference type="ARBA" id="ARBA00014376"/>
    </source>
</evidence>
<keyword evidence="4 6" id="KW-0975">Bacterial flagellum</keyword>
<evidence type="ECO:0000256" key="1">
    <source>
        <dbReference type="ARBA" id="ARBA00004117"/>
    </source>
</evidence>
<dbReference type="NCBIfam" id="TIGR01396">
    <property type="entry name" value="FlgB"/>
    <property type="match status" value="1"/>
</dbReference>
<dbReference type="GO" id="GO:0071978">
    <property type="term" value="P:bacterial-type flagellum-dependent swarming motility"/>
    <property type="evidence" value="ECO:0007669"/>
    <property type="project" value="TreeGrafter"/>
</dbReference>
<dbReference type="Pfam" id="PF00460">
    <property type="entry name" value="Flg_bb_rod"/>
    <property type="match status" value="1"/>
</dbReference>
<evidence type="ECO:0000259" key="7">
    <source>
        <dbReference type="Pfam" id="PF00460"/>
    </source>
</evidence>
<feature type="domain" description="Flagellar basal body rod protein N-terminal" evidence="7">
    <location>
        <begin position="21"/>
        <end position="38"/>
    </location>
</feature>
<comment type="subunit">
    <text evidence="6">The basal body constitutes a major portion of the flagellar organelle and consists of a number of rings mounted on a central rod.</text>
</comment>
<evidence type="ECO:0000313" key="8">
    <source>
        <dbReference type="EMBL" id="GAQ26263.1"/>
    </source>
</evidence>
<organism evidence="8">
    <name type="scientific">Tepidanaerobacter syntrophicus</name>
    <dbReference type="NCBI Taxonomy" id="224999"/>
    <lineage>
        <taxon>Bacteria</taxon>
        <taxon>Bacillati</taxon>
        <taxon>Bacillota</taxon>
        <taxon>Clostridia</taxon>
        <taxon>Thermosediminibacterales</taxon>
        <taxon>Tepidanaerobacteraceae</taxon>
        <taxon>Tepidanaerobacter</taxon>
    </lineage>
</organism>
<evidence type="ECO:0000313" key="9">
    <source>
        <dbReference type="Proteomes" id="UP000062160"/>
    </source>
</evidence>
<dbReference type="STRING" id="224999.GCA_001485475_02307"/>
<comment type="similarity">
    <text evidence="2 6">Belongs to the flagella basal body rod proteins family.</text>
</comment>
<keyword evidence="8" id="KW-0282">Flagellum</keyword>
<keyword evidence="8" id="KW-0969">Cilium</keyword>
<dbReference type="Proteomes" id="UP000062160">
    <property type="component" value="Unassembled WGS sequence"/>
</dbReference>
<sequence>MTGLFDNIELMGKLLDVKAKRHELISNNLANVDTPGYKRSDIAFEEILKSKLDQKILPLSITNDKHINLVSKAEEIEPQIYKQQDYAIRNDENNVDVDREMIELLKNNLSYDIISEQLQTSLKLLQTAINEGRK</sequence>
<dbReference type="InterPro" id="IPR001444">
    <property type="entry name" value="Flag_bb_rod_N"/>
</dbReference>
<keyword evidence="8" id="KW-0966">Cell projection</keyword>
<dbReference type="EMBL" id="DF977003">
    <property type="protein sequence ID" value="GAQ26263.1"/>
    <property type="molecule type" value="Genomic_DNA"/>
</dbReference>
<keyword evidence="9" id="KW-1185">Reference proteome</keyword>
<evidence type="ECO:0000256" key="5">
    <source>
        <dbReference type="ARBA" id="ARBA00024934"/>
    </source>
</evidence>
<dbReference type="GO" id="GO:0030694">
    <property type="term" value="C:bacterial-type flagellum basal body, rod"/>
    <property type="evidence" value="ECO:0007669"/>
    <property type="project" value="InterPro"/>
</dbReference>
<dbReference type="InterPro" id="IPR006300">
    <property type="entry name" value="FlgB"/>
</dbReference>
<comment type="subcellular location">
    <subcellularLocation>
        <location evidence="1 6">Bacterial flagellum basal body</location>
    </subcellularLocation>
</comment>
<dbReference type="RefSeq" id="WP_059034175.1">
    <property type="nucleotide sequence ID" value="NZ_BSDN01000004.1"/>
</dbReference>